<feature type="signal peptide" evidence="1">
    <location>
        <begin position="1"/>
        <end position="26"/>
    </location>
</feature>
<comment type="caution">
    <text evidence="3">The sequence shown here is derived from an EMBL/GenBank/DDBJ whole genome shotgun (WGS) entry which is preliminary data.</text>
</comment>
<dbReference type="AlphaFoldDB" id="A0A843VFI7"/>
<evidence type="ECO:0000259" key="2">
    <source>
        <dbReference type="Pfam" id="PF00304"/>
    </source>
</evidence>
<dbReference type="Proteomes" id="UP000652761">
    <property type="component" value="Unassembled WGS sequence"/>
</dbReference>
<reference evidence="3" key="1">
    <citation type="submission" date="2017-07" db="EMBL/GenBank/DDBJ databases">
        <title>Taro Niue Genome Assembly and Annotation.</title>
        <authorList>
            <person name="Atibalentja N."/>
            <person name="Keating K."/>
            <person name="Fields C.J."/>
        </authorList>
    </citation>
    <scope>NUCLEOTIDE SEQUENCE</scope>
    <source>
        <strain evidence="3">Niue_2</strain>
        <tissue evidence="3">Leaf</tissue>
    </source>
</reference>
<evidence type="ECO:0000256" key="1">
    <source>
        <dbReference type="SAM" id="SignalP"/>
    </source>
</evidence>
<name>A0A843VFI7_COLES</name>
<dbReference type="SUPFAM" id="SSF57095">
    <property type="entry name" value="Scorpion toxin-like"/>
    <property type="match status" value="1"/>
</dbReference>
<sequence>MESKKGAAASLTCLLLLGMLIVVPSGFNSFCAAEATTASSPSSGICAFQSKIFKGPCNMSNCAEVCQHEEAALYGMCLPFLDECLCVSLCSQI</sequence>
<dbReference type="InterPro" id="IPR036574">
    <property type="entry name" value="Scorpion_toxin-like_sf"/>
</dbReference>
<keyword evidence="1" id="KW-0732">Signal</keyword>
<gene>
    <name evidence="3" type="ORF">Taro_026556</name>
</gene>
<evidence type="ECO:0000313" key="4">
    <source>
        <dbReference type="Proteomes" id="UP000652761"/>
    </source>
</evidence>
<dbReference type="Pfam" id="PF00304">
    <property type="entry name" value="Gamma-thionin"/>
    <property type="match status" value="1"/>
</dbReference>
<dbReference type="EMBL" id="NMUH01001609">
    <property type="protein sequence ID" value="MQL93906.1"/>
    <property type="molecule type" value="Genomic_DNA"/>
</dbReference>
<evidence type="ECO:0000313" key="3">
    <source>
        <dbReference type="EMBL" id="MQL93906.1"/>
    </source>
</evidence>
<proteinExistence type="predicted"/>
<organism evidence="3 4">
    <name type="scientific">Colocasia esculenta</name>
    <name type="common">Wild taro</name>
    <name type="synonym">Arum esculentum</name>
    <dbReference type="NCBI Taxonomy" id="4460"/>
    <lineage>
        <taxon>Eukaryota</taxon>
        <taxon>Viridiplantae</taxon>
        <taxon>Streptophyta</taxon>
        <taxon>Embryophyta</taxon>
        <taxon>Tracheophyta</taxon>
        <taxon>Spermatophyta</taxon>
        <taxon>Magnoliopsida</taxon>
        <taxon>Liliopsida</taxon>
        <taxon>Araceae</taxon>
        <taxon>Aroideae</taxon>
        <taxon>Colocasieae</taxon>
        <taxon>Colocasia</taxon>
    </lineage>
</organism>
<feature type="domain" description="Knottins-like" evidence="2">
    <location>
        <begin position="45"/>
        <end position="90"/>
    </location>
</feature>
<accession>A0A843VFI7</accession>
<keyword evidence="4" id="KW-1185">Reference proteome</keyword>
<dbReference type="Gene3D" id="3.30.30.10">
    <property type="entry name" value="Knottin, scorpion toxin-like"/>
    <property type="match status" value="1"/>
</dbReference>
<dbReference type="InterPro" id="IPR003614">
    <property type="entry name" value="Knottins"/>
</dbReference>
<feature type="chain" id="PRO_5032385117" description="Knottins-like domain-containing protein" evidence="1">
    <location>
        <begin position="27"/>
        <end position="93"/>
    </location>
</feature>
<protein>
    <recommendedName>
        <fullName evidence="2">Knottins-like domain-containing protein</fullName>
    </recommendedName>
</protein>